<feature type="transmembrane region" description="Helical" evidence="13">
    <location>
        <begin position="91"/>
        <end position="112"/>
    </location>
</feature>
<organism evidence="14 15">
    <name type="scientific">Clostridium celatum DSM 1785</name>
    <dbReference type="NCBI Taxonomy" id="545697"/>
    <lineage>
        <taxon>Bacteria</taxon>
        <taxon>Bacillati</taxon>
        <taxon>Bacillota</taxon>
        <taxon>Clostridia</taxon>
        <taxon>Eubacteriales</taxon>
        <taxon>Clostridiaceae</taxon>
        <taxon>Clostridium</taxon>
    </lineage>
</organism>
<proteinExistence type="inferred from homology"/>
<evidence type="ECO:0000256" key="10">
    <source>
        <dbReference type="ARBA" id="ARBA00022989"/>
    </source>
</evidence>
<evidence type="ECO:0000256" key="7">
    <source>
        <dbReference type="ARBA" id="ARBA00022723"/>
    </source>
</evidence>
<evidence type="ECO:0000256" key="5">
    <source>
        <dbReference type="ARBA" id="ARBA00022670"/>
    </source>
</evidence>
<keyword evidence="11" id="KW-0482">Metalloprotease</keyword>
<protein>
    <submittedName>
        <fullName evidence="14">Peptidase, M50 family</fullName>
    </submittedName>
</protein>
<dbReference type="GO" id="GO:0046872">
    <property type="term" value="F:metal ion binding"/>
    <property type="evidence" value="ECO:0007669"/>
    <property type="project" value="UniProtKB-KW"/>
</dbReference>
<keyword evidence="12 13" id="KW-0472">Membrane</keyword>
<dbReference type="RefSeq" id="WP_005213818.1">
    <property type="nucleotide sequence ID" value="NZ_KB291649.1"/>
</dbReference>
<evidence type="ECO:0000256" key="13">
    <source>
        <dbReference type="SAM" id="Phobius"/>
    </source>
</evidence>
<keyword evidence="8" id="KW-0378">Hydrolase</keyword>
<dbReference type="GO" id="GO:0005886">
    <property type="term" value="C:plasma membrane"/>
    <property type="evidence" value="ECO:0007669"/>
    <property type="project" value="UniProtKB-SubCell"/>
</dbReference>
<dbReference type="EMBL" id="AMEZ01000058">
    <property type="protein sequence ID" value="EKY26281.1"/>
    <property type="molecule type" value="Genomic_DNA"/>
</dbReference>
<name>L1QEA7_9CLOT</name>
<dbReference type="STRING" id="545697.HMPREF0216_02063"/>
<keyword evidence="9" id="KW-0862">Zinc</keyword>
<evidence type="ECO:0000256" key="6">
    <source>
        <dbReference type="ARBA" id="ARBA00022692"/>
    </source>
</evidence>
<evidence type="ECO:0000256" key="8">
    <source>
        <dbReference type="ARBA" id="ARBA00022801"/>
    </source>
</evidence>
<dbReference type="Proteomes" id="UP000010420">
    <property type="component" value="Unassembled WGS sequence"/>
</dbReference>
<keyword evidence="10 13" id="KW-1133">Transmembrane helix</keyword>
<dbReference type="CDD" id="cd06158">
    <property type="entry name" value="S2P-M50_like_1"/>
    <property type="match status" value="1"/>
</dbReference>
<keyword evidence="5" id="KW-0645">Protease</keyword>
<feature type="transmembrane region" description="Helical" evidence="13">
    <location>
        <begin position="52"/>
        <end position="70"/>
    </location>
</feature>
<sequence length="215" mass="24043">MRLFNFDLLTIILTIPGALIAFTAQGYARALVADKLGDKTPRFQGRLTLNPAAHIDPIGFLMILLVGFGWTKPINTNPSAYKRGYKDAIKVSIAAPIANLLVGFIAMILYVFCYKFLLNILPDTAFYILSRMIGYTASINISLFVFTLLPLPGLAGFDIFRDLWPKTFYKVSDKIYQYQFLILIAIILVGGRILSIPVSFIYNLFLTIGKLIFGI</sequence>
<evidence type="ECO:0000313" key="15">
    <source>
        <dbReference type="Proteomes" id="UP000010420"/>
    </source>
</evidence>
<accession>L1QEA7</accession>
<comment type="subcellular location">
    <subcellularLocation>
        <location evidence="2">Cell membrane</location>
        <topology evidence="2">Multi-pass membrane protein</topology>
    </subcellularLocation>
</comment>
<dbReference type="GO" id="GO:0008237">
    <property type="term" value="F:metallopeptidase activity"/>
    <property type="evidence" value="ECO:0007669"/>
    <property type="project" value="UniProtKB-KW"/>
</dbReference>
<keyword evidence="15" id="KW-1185">Reference proteome</keyword>
<comment type="caution">
    <text evidence="14">The sequence shown here is derived from an EMBL/GenBank/DDBJ whole genome shotgun (WGS) entry which is preliminary data.</text>
</comment>
<evidence type="ECO:0000313" key="14">
    <source>
        <dbReference type="EMBL" id="EKY26281.1"/>
    </source>
</evidence>
<reference evidence="14 15" key="1">
    <citation type="submission" date="2012-05" db="EMBL/GenBank/DDBJ databases">
        <authorList>
            <person name="Weinstock G."/>
            <person name="Sodergren E."/>
            <person name="Lobos E.A."/>
            <person name="Fulton L."/>
            <person name="Fulton R."/>
            <person name="Courtney L."/>
            <person name="Fronick C."/>
            <person name="O'Laughlin M."/>
            <person name="Godfrey J."/>
            <person name="Wilson R.M."/>
            <person name="Miner T."/>
            <person name="Farmer C."/>
            <person name="Delehaunty K."/>
            <person name="Cordes M."/>
            <person name="Minx P."/>
            <person name="Tomlinson C."/>
            <person name="Chen J."/>
            <person name="Wollam A."/>
            <person name="Pepin K.H."/>
            <person name="Bhonagiri V."/>
            <person name="Zhang X."/>
            <person name="Suruliraj S."/>
            <person name="Warren W."/>
            <person name="Mitreva M."/>
            <person name="Mardis E.R."/>
            <person name="Wilson R.K."/>
        </authorList>
    </citation>
    <scope>NUCLEOTIDE SEQUENCE [LARGE SCALE GENOMIC DNA]</scope>
    <source>
        <strain evidence="14 15">DSM 1785</strain>
    </source>
</reference>
<feature type="transmembrane region" description="Helical" evidence="13">
    <location>
        <begin position="180"/>
        <end position="205"/>
    </location>
</feature>
<comment type="cofactor">
    <cofactor evidence="1">
        <name>Zn(2+)</name>
        <dbReference type="ChEBI" id="CHEBI:29105"/>
    </cofactor>
</comment>
<evidence type="ECO:0000256" key="11">
    <source>
        <dbReference type="ARBA" id="ARBA00023049"/>
    </source>
</evidence>
<feature type="transmembrane region" description="Helical" evidence="13">
    <location>
        <begin position="132"/>
        <end position="160"/>
    </location>
</feature>
<comment type="similarity">
    <text evidence="3">Belongs to the peptidase M50B family.</text>
</comment>
<dbReference type="InterPro" id="IPR044537">
    <property type="entry name" value="Rip2-like"/>
</dbReference>
<evidence type="ECO:0000256" key="9">
    <source>
        <dbReference type="ARBA" id="ARBA00022833"/>
    </source>
</evidence>
<dbReference type="OrthoDB" id="9800627at2"/>
<dbReference type="eggNOG" id="COG1994">
    <property type="taxonomic scope" value="Bacteria"/>
</dbReference>
<dbReference type="AlphaFoldDB" id="L1QEA7"/>
<evidence type="ECO:0000256" key="2">
    <source>
        <dbReference type="ARBA" id="ARBA00004651"/>
    </source>
</evidence>
<dbReference type="PANTHER" id="PTHR35864">
    <property type="entry name" value="ZINC METALLOPROTEASE MJ0611-RELATED"/>
    <property type="match status" value="1"/>
</dbReference>
<keyword evidence="7" id="KW-0479">Metal-binding</keyword>
<gene>
    <name evidence="14" type="ORF">HMPREF0216_02063</name>
</gene>
<dbReference type="PANTHER" id="PTHR35864:SF1">
    <property type="entry name" value="ZINC METALLOPROTEASE YWHC-RELATED"/>
    <property type="match status" value="1"/>
</dbReference>
<dbReference type="InterPro" id="IPR052348">
    <property type="entry name" value="Metallopeptidase_M50B"/>
</dbReference>
<keyword evidence="6 13" id="KW-0812">Transmembrane</keyword>
<dbReference type="PATRIC" id="fig|545697.3.peg.2029"/>
<evidence type="ECO:0000256" key="3">
    <source>
        <dbReference type="ARBA" id="ARBA00007931"/>
    </source>
</evidence>
<dbReference type="HOGENOM" id="CLU_086979_1_0_9"/>
<evidence type="ECO:0000256" key="4">
    <source>
        <dbReference type="ARBA" id="ARBA00022475"/>
    </source>
</evidence>
<evidence type="ECO:0000256" key="12">
    <source>
        <dbReference type="ARBA" id="ARBA00023136"/>
    </source>
</evidence>
<evidence type="ECO:0000256" key="1">
    <source>
        <dbReference type="ARBA" id="ARBA00001947"/>
    </source>
</evidence>
<dbReference type="GO" id="GO:0006508">
    <property type="term" value="P:proteolysis"/>
    <property type="evidence" value="ECO:0007669"/>
    <property type="project" value="UniProtKB-KW"/>
</dbReference>
<keyword evidence="4" id="KW-1003">Cell membrane</keyword>